<proteinExistence type="predicted"/>
<comment type="caution">
    <text evidence="1">The sequence shown here is derived from an EMBL/GenBank/DDBJ whole genome shotgun (WGS) entry which is preliminary data.</text>
</comment>
<evidence type="ECO:0000313" key="2">
    <source>
        <dbReference type="Proteomes" id="UP001054837"/>
    </source>
</evidence>
<reference evidence="1 2" key="1">
    <citation type="submission" date="2021-06" db="EMBL/GenBank/DDBJ databases">
        <title>Caerostris darwini draft genome.</title>
        <authorList>
            <person name="Kono N."/>
            <person name="Arakawa K."/>
        </authorList>
    </citation>
    <scope>NUCLEOTIDE SEQUENCE [LARGE SCALE GENOMIC DNA]</scope>
</reference>
<dbReference type="AlphaFoldDB" id="A0AAV4TX93"/>
<sequence>MEFLHKLTMISFITAKYFLCFFVLHLSMEGAVVTKNIAVDVDRESLEEYNHAFVSDQNMEEIALTSPETAKVEEANVNLNNHSKDLTKMKKCLAPTARLDSVESVGTQTPPPSYEEAEAFDILSNATTVEVFATHGHKMYYFARDDHKRVAHEIISIEKELARFV</sequence>
<organism evidence="1 2">
    <name type="scientific">Caerostris darwini</name>
    <dbReference type="NCBI Taxonomy" id="1538125"/>
    <lineage>
        <taxon>Eukaryota</taxon>
        <taxon>Metazoa</taxon>
        <taxon>Ecdysozoa</taxon>
        <taxon>Arthropoda</taxon>
        <taxon>Chelicerata</taxon>
        <taxon>Arachnida</taxon>
        <taxon>Araneae</taxon>
        <taxon>Araneomorphae</taxon>
        <taxon>Entelegynae</taxon>
        <taxon>Araneoidea</taxon>
        <taxon>Araneidae</taxon>
        <taxon>Caerostris</taxon>
    </lineage>
</organism>
<accession>A0AAV4TX93</accession>
<gene>
    <name evidence="1" type="ORF">CDAR_531231</name>
</gene>
<evidence type="ECO:0000313" key="1">
    <source>
        <dbReference type="EMBL" id="GIY50779.1"/>
    </source>
</evidence>
<name>A0AAV4TX93_9ARAC</name>
<protein>
    <submittedName>
        <fullName evidence="1">Uncharacterized protein</fullName>
    </submittedName>
</protein>
<dbReference type="Proteomes" id="UP001054837">
    <property type="component" value="Unassembled WGS sequence"/>
</dbReference>
<keyword evidence="2" id="KW-1185">Reference proteome</keyword>
<dbReference type="EMBL" id="BPLQ01010444">
    <property type="protein sequence ID" value="GIY50779.1"/>
    <property type="molecule type" value="Genomic_DNA"/>
</dbReference>